<keyword evidence="6" id="KW-1185">Reference proteome</keyword>
<dbReference type="PROSITE" id="PS51257">
    <property type="entry name" value="PROKAR_LIPOPROTEIN"/>
    <property type="match status" value="1"/>
</dbReference>
<comment type="caution">
    <text evidence="5">The sequence shown here is derived from an EMBL/GenBank/DDBJ whole genome shotgun (WGS) entry which is preliminary data.</text>
</comment>
<dbReference type="GO" id="GO:0042956">
    <property type="term" value="P:maltodextrin transmembrane transport"/>
    <property type="evidence" value="ECO:0007669"/>
    <property type="project" value="TreeGrafter"/>
</dbReference>
<dbReference type="GO" id="GO:0015768">
    <property type="term" value="P:maltose transport"/>
    <property type="evidence" value="ECO:0007669"/>
    <property type="project" value="TreeGrafter"/>
</dbReference>
<dbReference type="GO" id="GO:0055052">
    <property type="term" value="C:ATP-binding cassette (ABC) transporter complex, substrate-binding subunit-containing"/>
    <property type="evidence" value="ECO:0007669"/>
    <property type="project" value="TreeGrafter"/>
</dbReference>
<feature type="signal peptide" evidence="4">
    <location>
        <begin position="1"/>
        <end position="23"/>
    </location>
</feature>
<dbReference type="Gene3D" id="3.40.190.10">
    <property type="entry name" value="Periplasmic binding protein-like II"/>
    <property type="match status" value="1"/>
</dbReference>
<dbReference type="GO" id="GO:1901982">
    <property type="term" value="F:maltose binding"/>
    <property type="evidence" value="ECO:0007669"/>
    <property type="project" value="TreeGrafter"/>
</dbReference>
<proteinExistence type="inferred from homology"/>
<evidence type="ECO:0000256" key="3">
    <source>
        <dbReference type="ARBA" id="ARBA00022729"/>
    </source>
</evidence>
<accession>A0A3R8P8H3</accession>
<dbReference type="EMBL" id="RSAA01000006">
    <property type="protein sequence ID" value="RRO18670.1"/>
    <property type="molecule type" value="Genomic_DNA"/>
</dbReference>
<dbReference type="SUPFAM" id="SSF53850">
    <property type="entry name" value="Periplasmic binding protein-like II"/>
    <property type="match status" value="1"/>
</dbReference>
<dbReference type="PANTHER" id="PTHR30061:SF50">
    <property type="entry name" value="MALTOSE_MALTODEXTRIN-BINDING PERIPLASMIC PROTEIN"/>
    <property type="match status" value="1"/>
</dbReference>
<keyword evidence="2" id="KW-0813">Transport</keyword>
<gene>
    <name evidence="5" type="ORF">EIL87_06030</name>
</gene>
<evidence type="ECO:0000256" key="2">
    <source>
        <dbReference type="ARBA" id="ARBA00022448"/>
    </source>
</evidence>
<reference evidence="5 6" key="1">
    <citation type="submission" date="2018-11" db="EMBL/GenBank/DDBJ databases">
        <title>Saccharopolyspora rhizosphaerae sp. nov., an actinomycete isolated from rhizosphere soil in Thailand.</title>
        <authorList>
            <person name="Intra B."/>
            <person name="Euanorasetr J."/>
            <person name="Take A."/>
            <person name="Inahashi Y."/>
            <person name="Mori M."/>
            <person name="Panbangred W."/>
            <person name="Matsumoto A."/>
        </authorList>
    </citation>
    <scope>NUCLEOTIDE SEQUENCE [LARGE SCALE GENOMIC DNA]</scope>
    <source>
        <strain evidence="5 6">H219</strain>
    </source>
</reference>
<dbReference type="PANTHER" id="PTHR30061">
    <property type="entry name" value="MALTOSE-BINDING PERIPLASMIC PROTEIN"/>
    <property type="match status" value="1"/>
</dbReference>
<dbReference type="Proteomes" id="UP000274515">
    <property type="component" value="Unassembled WGS sequence"/>
</dbReference>
<evidence type="ECO:0000313" key="6">
    <source>
        <dbReference type="Proteomes" id="UP000274515"/>
    </source>
</evidence>
<protein>
    <submittedName>
        <fullName evidence="5">Extracellular solute-binding protein</fullName>
    </submittedName>
</protein>
<sequence length="409" mass="43398">MRVNRKWLAAAVAVLATVMTGCGSGFDDGAEQESGPVSLRLLVGSGTTAETRVLREQTAAWSQQTGNKVEIVQAAELDQQLGQAFAGGTPPDLFYLAPGSLGRYVENGSLHPYGHQLRTAGSLYPNVKDVFTRDGKLYCAPKDFSTLALLIDTEAWKRAGLTDADVPKDWQQLAAVAQRLTTPERKGLVVDDSADRMGAFMRQAGGWHVDGSGKPTLDTPQNLEALRYVQSLLQSGSTAFAADVDAGWAGEALGKGNAAMAIDGNWASGALASDYPNARWRSVELPAGPAGKGTLSFTNCWGIPERSSKHAAAQDLVAFLTDQPQQERIAAEVGVNPAHQQAAPKLTEGKPEMTGFAVGADYAQGEVTVQGWDSVESDFDSRVLGLAAGDDPAKILQELQRSAEQVLTK</sequence>
<evidence type="ECO:0000256" key="1">
    <source>
        <dbReference type="ARBA" id="ARBA00008520"/>
    </source>
</evidence>
<dbReference type="Pfam" id="PF13416">
    <property type="entry name" value="SBP_bac_8"/>
    <property type="match status" value="1"/>
</dbReference>
<evidence type="ECO:0000313" key="5">
    <source>
        <dbReference type="EMBL" id="RRO18670.1"/>
    </source>
</evidence>
<feature type="chain" id="PRO_5038481612" evidence="4">
    <location>
        <begin position="24"/>
        <end position="409"/>
    </location>
</feature>
<evidence type="ECO:0000256" key="4">
    <source>
        <dbReference type="SAM" id="SignalP"/>
    </source>
</evidence>
<dbReference type="InterPro" id="IPR006059">
    <property type="entry name" value="SBP"/>
</dbReference>
<dbReference type="OrthoDB" id="9780991at2"/>
<name>A0A3R8P8H3_9PSEU</name>
<dbReference type="RefSeq" id="WP_125089169.1">
    <property type="nucleotide sequence ID" value="NZ_RSAA01000006.1"/>
</dbReference>
<keyword evidence="3 4" id="KW-0732">Signal</keyword>
<organism evidence="5 6">
    <name type="scientific">Saccharopolyspora rhizosphaerae</name>
    <dbReference type="NCBI Taxonomy" id="2492662"/>
    <lineage>
        <taxon>Bacteria</taxon>
        <taxon>Bacillati</taxon>
        <taxon>Actinomycetota</taxon>
        <taxon>Actinomycetes</taxon>
        <taxon>Pseudonocardiales</taxon>
        <taxon>Pseudonocardiaceae</taxon>
        <taxon>Saccharopolyspora</taxon>
    </lineage>
</organism>
<comment type="similarity">
    <text evidence="1">Belongs to the bacterial solute-binding protein 1 family.</text>
</comment>
<dbReference type="AlphaFoldDB" id="A0A3R8P8H3"/>